<dbReference type="RefSeq" id="WP_014809209.1">
    <property type="nucleotide sequence ID" value="NC_018025.1"/>
</dbReference>
<accession>I4C3B7</accession>
<sequence length="50" mass="5458">MSTLLLIVLLVLLIAALPAWPYSRGWGYYPSGGLSLVLIIILLLLVFGMI</sequence>
<reference evidence="3" key="1">
    <citation type="submission" date="2012-06" db="EMBL/GenBank/DDBJ databases">
        <title>Complete sequence of chromosome of Desulfomonile tiedjei DSM 6799.</title>
        <authorList>
            <person name="Lucas S."/>
            <person name="Copeland A."/>
            <person name="Lapidus A."/>
            <person name="Glavina del Rio T."/>
            <person name="Dalin E."/>
            <person name="Tice H."/>
            <person name="Bruce D."/>
            <person name="Goodwin L."/>
            <person name="Pitluck S."/>
            <person name="Peters L."/>
            <person name="Ovchinnikova G."/>
            <person name="Zeytun A."/>
            <person name="Lu M."/>
            <person name="Kyrpides N."/>
            <person name="Mavromatis K."/>
            <person name="Ivanova N."/>
            <person name="Brettin T."/>
            <person name="Detter J.C."/>
            <person name="Han C."/>
            <person name="Larimer F."/>
            <person name="Land M."/>
            <person name="Hauser L."/>
            <person name="Markowitz V."/>
            <person name="Cheng J.-F."/>
            <person name="Hugenholtz P."/>
            <person name="Woyke T."/>
            <person name="Wu D."/>
            <person name="Spring S."/>
            <person name="Schroeder M."/>
            <person name="Brambilla E."/>
            <person name="Klenk H.-P."/>
            <person name="Eisen J.A."/>
        </authorList>
    </citation>
    <scope>NUCLEOTIDE SEQUENCE [LARGE SCALE GENOMIC DNA]</scope>
    <source>
        <strain evidence="3">ATCC 49306 / DSM 6799 / DCB-1</strain>
    </source>
</reference>
<dbReference type="HOGENOM" id="CLU_178291_0_0_7"/>
<name>I4C3B7_DESTA</name>
<keyword evidence="1" id="KW-0472">Membrane</keyword>
<keyword evidence="1" id="KW-0812">Transmembrane</keyword>
<dbReference type="PATRIC" id="fig|706587.4.peg.1542"/>
<evidence type="ECO:0000313" key="2">
    <source>
        <dbReference type="EMBL" id="AFM24058.1"/>
    </source>
</evidence>
<evidence type="ECO:0000256" key="1">
    <source>
        <dbReference type="SAM" id="Phobius"/>
    </source>
</evidence>
<dbReference type="KEGG" id="dti:Desti_1345"/>
<organism evidence="2 3">
    <name type="scientific">Desulfomonile tiedjei (strain ATCC 49306 / DSM 6799 / DCB-1)</name>
    <dbReference type="NCBI Taxonomy" id="706587"/>
    <lineage>
        <taxon>Bacteria</taxon>
        <taxon>Pseudomonadati</taxon>
        <taxon>Thermodesulfobacteriota</taxon>
        <taxon>Desulfomonilia</taxon>
        <taxon>Desulfomonilales</taxon>
        <taxon>Desulfomonilaceae</taxon>
        <taxon>Desulfomonile</taxon>
    </lineage>
</organism>
<dbReference type="AlphaFoldDB" id="I4C3B7"/>
<gene>
    <name evidence="2" type="ordered locus">Desti_1345</name>
</gene>
<proteinExistence type="predicted"/>
<dbReference type="STRING" id="706587.Desti_1345"/>
<dbReference type="EMBL" id="CP003360">
    <property type="protein sequence ID" value="AFM24058.1"/>
    <property type="molecule type" value="Genomic_DNA"/>
</dbReference>
<keyword evidence="3" id="KW-1185">Reference proteome</keyword>
<evidence type="ECO:0008006" key="4">
    <source>
        <dbReference type="Google" id="ProtNLM"/>
    </source>
</evidence>
<dbReference type="InterPro" id="IPR021738">
    <property type="entry name" value="DUF3309"/>
</dbReference>
<dbReference type="Pfam" id="PF11752">
    <property type="entry name" value="DUF3309"/>
    <property type="match status" value="1"/>
</dbReference>
<feature type="transmembrane region" description="Helical" evidence="1">
    <location>
        <begin position="28"/>
        <end position="47"/>
    </location>
</feature>
<keyword evidence="1" id="KW-1133">Transmembrane helix</keyword>
<evidence type="ECO:0000313" key="3">
    <source>
        <dbReference type="Proteomes" id="UP000006055"/>
    </source>
</evidence>
<dbReference type="eggNOG" id="ENOG5032ZSB">
    <property type="taxonomic scope" value="Bacteria"/>
</dbReference>
<dbReference type="Proteomes" id="UP000006055">
    <property type="component" value="Chromosome"/>
</dbReference>
<protein>
    <recommendedName>
        <fullName evidence="4">DUF3309 domain-containing protein</fullName>
    </recommendedName>
</protein>